<evidence type="ECO:0000256" key="4">
    <source>
        <dbReference type="ARBA" id="ARBA00022679"/>
    </source>
</evidence>
<evidence type="ECO:0000256" key="2">
    <source>
        <dbReference type="ARBA" id="ARBA00022475"/>
    </source>
</evidence>
<keyword evidence="3" id="KW-0328">Glycosyltransferase</keyword>
<dbReference type="PANTHER" id="PTHR33908:SF3">
    <property type="entry name" value="UNDECAPRENYL PHOSPHATE-ALPHA-4-AMINO-4-DEOXY-L-ARABINOSE ARABINOSYL TRANSFERASE"/>
    <property type="match status" value="1"/>
</dbReference>
<dbReference type="GO" id="GO:0009103">
    <property type="term" value="P:lipopolysaccharide biosynthetic process"/>
    <property type="evidence" value="ECO:0007669"/>
    <property type="project" value="TreeGrafter"/>
</dbReference>
<protein>
    <submittedName>
        <fullName evidence="10">Polymyxin resistance protein ArnT, undecaprenyl phosphate-alpha-L-Ara4N transferase</fullName>
    </submittedName>
</protein>
<keyword evidence="4 10" id="KW-0808">Transferase</keyword>
<name>A0A2Z6E2Z8_9GAMM</name>
<gene>
    <name evidence="10" type="ORF">ALSL_0769</name>
</gene>
<dbReference type="InterPro" id="IPR050297">
    <property type="entry name" value="LipidA_mod_glycosyltrf_83"/>
</dbReference>
<feature type="transmembrane region" description="Helical" evidence="8">
    <location>
        <begin position="117"/>
        <end position="136"/>
    </location>
</feature>
<evidence type="ECO:0000256" key="5">
    <source>
        <dbReference type="ARBA" id="ARBA00022692"/>
    </source>
</evidence>
<reference evidence="11" key="2">
    <citation type="submission" date="2018-06" db="EMBL/GenBank/DDBJ databases">
        <title>Genome sequence of Rhodanobacteraceae bacterium strain Dysh456.</title>
        <authorList>
            <person name="Fukui M."/>
        </authorList>
    </citation>
    <scope>NUCLEOTIDE SEQUENCE [LARGE SCALE GENOMIC DNA]</scope>
    <source>
        <strain evidence="11">Dysh456</strain>
    </source>
</reference>
<keyword evidence="5 8" id="KW-0812">Transmembrane</keyword>
<proteinExistence type="predicted"/>
<dbReference type="GO" id="GO:0016763">
    <property type="term" value="F:pentosyltransferase activity"/>
    <property type="evidence" value="ECO:0007669"/>
    <property type="project" value="TreeGrafter"/>
</dbReference>
<dbReference type="EMBL" id="AP018560">
    <property type="protein sequence ID" value="BBD79435.1"/>
    <property type="molecule type" value="Genomic_DNA"/>
</dbReference>
<evidence type="ECO:0000256" key="7">
    <source>
        <dbReference type="ARBA" id="ARBA00023136"/>
    </source>
</evidence>
<keyword evidence="2" id="KW-1003">Cell membrane</keyword>
<organism evidence="10 11">
    <name type="scientific">Aerosticca soli</name>
    <dbReference type="NCBI Taxonomy" id="2010829"/>
    <lineage>
        <taxon>Bacteria</taxon>
        <taxon>Pseudomonadati</taxon>
        <taxon>Pseudomonadota</taxon>
        <taxon>Gammaproteobacteria</taxon>
        <taxon>Lysobacterales</taxon>
        <taxon>Rhodanobacteraceae</taxon>
        <taxon>Aerosticca</taxon>
    </lineage>
</organism>
<dbReference type="GO" id="GO:0010041">
    <property type="term" value="P:response to iron(III) ion"/>
    <property type="evidence" value="ECO:0007669"/>
    <property type="project" value="TreeGrafter"/>
</dbReference>
<dbReference type="PANTHER" id="PTHR33908">
    <property type="entry name" value="MANNOSYLTRANSFERASE YKCB-RELATED"/>
    <property type="match status" value="1"/>
</dbReference>
<evidence type="ECO:0000256" key="6">
    <source>
        <dbReference type="ARBA" id="ARBA00022989"/>
    </source>
</evidence>
<accession>A0A2Z6E2Z8</accession>
<comment type="subcellular location">
    <subcellularLocation>
        <location evidence="1">Cell membrane</location>
        <topology evidence="1">Multi-pass membrane protein</topology>
    </subcellularLocation>
</comment>
<evidence type="ECO:0000259" key="9">
    <source>
        <dbReference type="Pfam" id="PF13231"/>
    </source>
</evidence>
<keyword evidence="6 8" id="KW-1133">Transmembrane helix</keyword>
<dbReference type="KEGG" id="rbd:ALSL_0769"/>
<evidence type="ECO:0000256" key="1">
    <source>
        <dbReference type="ARBA" id="ARBA00004651"/>
    </source>
</evidence>
<dbReference type="AlphaFoldDB" id="A0A2Z6E2Z8"/>
<feature type="transmembrane region" description="Helical" evidence="8">
    <location>
        <begin position="86"/>
        <end position="105"/>
    </location>
</feature>
<evidence type="ECO:0000256" key="8">
    <source>
        <dbReference type="SAM" id="Phobius"/>
    </source>
</evidence>
<feature type="transmembrane region" description="Helical" evidence="8">
    <location>
        <begin position="236"/>
        <end position="259"/>
    </location>
</feature>
<feature type="transmembrane region" description="Helical" evidence="8">
    <location>
        <begin position="294"/>
        <end position="314"/>
    </location>
</feature>
<dbReference type="Proteomes" id="UP000270530">
    <property type="component" value="Chromosome"/>
</dbReference>
<keyword evidence="7 8" id="KW-0472">Membrane</keyword>
<feature type="transmembrane region" description="Helical" evidence="8">
    <location>
        <begin position="326"/>
        <end position="344"/>
    </location>
</feature>
<evidence type="ECO:0000313" key="10">
    <source>
        <dbReference type="EMBL" id="BBD79435.1"/>
    </source>
</evidence>
<dbReference type="InterPro" id="IPR038731">
    <property type="entry name" value="RgtA/B/C-like"/>
</dbReference>
<dbReference type="GO" id="GO:0005886">
    <property type="term" value="C:plasma membrane"/>
    <property type="evidence" value="ECO:0007669"/>
    <property type="project" value="UniProtKB-SubCell"/>
</dbReference>
<dbReference type="Pfam" id="PF13231">
    <property type="entry name" value="PMT_2"/>
    <property type="match status" value="1"/>
</dbReference>
<keyword evidence="11" id="KW-1185">Reference proteome</keyword>
<evidence type="ECO:0000313" key="11">
    <source>
        <dbReference type="Proteomes" id="UP000270530"/>
    </source>
</evidence>
<feature type="transmembrane region" description="Helical" evidence="8">
    <location>
        <begin position="351"/>
        <end position="368"/>
    </location>
</feature>
<evidence type="ECO:0000256" key="3">
    <source>
        <dbReference type="ARBA" id="ARBA00022676"/>
    </source>
</evidence>
<reference evidence="11" key="1">
    <citation type="submission" date="2018-04" db="EMBL/GenBank/DDBJ databases">
        <authorList>
            <person name="Watanabe M."/>
            <person name="Kojima H."/>
        </authorList>
    </citation>
    <scope>NUCLEOTIDE SEQUENCE [LARGE SCALE GENOMIC DNA]</scope>
    <source>
        <strain evidence="11">Dysh456</strain>
    </source>
</reference>
<feature type="transmembrane region" description="Helical" evidence="8">
    <location>
        <begin position="167"/>
        <end position="197"/>
    </location>
</feature>
<feature type="transmembrane region" description="Helical" evidence="8">
    <location>
        <begin position="12"/>
        <end position="31"/>
    </location>
</feature>
<feature type="transmembrane region" description="Helical" evidence="8">
    <location>
        <begin position="447"/>
        <end position="469"/>
    </location>
</feature>
<feature type="domain" description="Glycosyltransferase RgtA/B/C/D-like" evidence="9">
    <location>
        <begin position="67"/>
        <end position="201"/>
    </location>
</feature>
<feature type="transmembrane region" description="Helical" evidence="8">
    <location>
        <begin position="422"/>
        <end position="441"/>
    </location>
</feature>
<feature type="transmembrane region" description="Helical" evidence="8">
    <location>
        <begin position="380"/>
        <end position="401"/>
    </location>
</feature>
<dbReference type="OrthoDB" id="9775035at2"/>
<sequence>MRTDDRSPVARHAFGGLMLLALVVLGAGIGLRDPWPPDEPRFALVARQMLERGQWLFPHRGHELYADKPPLLMWCEALMFALTHGWRGAFLLPSLLAGLGTLIVLYRTARRLWDARIGLYAAALLLATFQFVEVVRHAQIDPLLLFCITAGNAGILVHCLRGPDWRAFWLGCFAAGLGVVAKGVGVLALLMLLPYLWARRRGWPVTFAQRRRAAEDHGPAGPQADRVASPGDGWRWAAGALAFLLPILAWLAPMLIAALGSGDAERLAYVHDLLFHQTAERYADSWQHREPAWFFLRVMIVDWLPVSLLIPLLVPRWREDLRRHEARVLLPLAWWMLALVFFSLTPGKRELYILPAVPMVALAIAPHLDALLARRWLQRTAFVLAVLAGTAAVVAGAWAWLKHPHAAQRIAAGYELTDGGRALWWSVIAAGVPFLVAAAWLRPRRGVIALVAGMAAAWVIWPLATYPLLGASQSGRAIMARAEQRVGPDGEIGLVLWREELLLQARRPVAEFGFSRRAEDQLRDALAWQAQAPARRWILIDSDAMGRCVDPARAVSLGVANRNAWWLFDAAAVREACRPAAAGR</sequence>